<dbReference type="EMBL" id="CP049109">
    <property type="protein sequence ID" value="QIG81542.1"/>
    <property type="molecule type" value="Genomic_DNA"/>
</dbReference>
<organism evidence="1 2">
    <name type="scientific">Stakelama tenebrarum</name>
    <dbReference type="NCBI Taxonomy" id="2711215"/>
    <lineage>
        <taxon>Bacteria</taxon>
        <taxon>Pseudomonadati</taxon>
        <taxon>Pseudomonadota</taxon>
        <taxon>Alphaproteobacteria</taxon>
        <taxon>Sphingomonadales</taxon>
        <taxon>Sphingomonadaceae</taxon>
        <taxon>Stakelama</taxon>
    </lineage>
</organism>
<dbReference type="RefSeq" id="WP_165328469.1">
    <property type="nucleotide sequence ID" value="NZ_CP049109.1"/>
</dbReference>
<keyword evidence="2" id="KW-1185">Reference proteome</keyword>
<proteinExistence type="predicted"/>
<dbReference type="KEGG" id="spzr:G5C33_18290"/>
<reference evidence="1 2" key="1">
    <citation type="submission" date="2020-02" db="EMBL/GenBank/DDBJ databases">
        <authorList>
            <person name="Zheng R.K."/>
            <person name="Sun C.M."/>
        </authorList>
    </citation>
    <scope>NUCLEOTIDE SEQUENCE [LARGE SCALE GENOMIC DNA]</scope>
    <source>
        <strain evidence="2">zrk23</strain>
    </source>
</reference>
<dbReference type="Proteomes" id="UP000501568">
    <property type="component" value="Chromosome"/>
</dbReference>
<evidence type="ECO:0000313" key="2">
    <source>
        <dbReference type="Proteomes" id="UP000501568"/>
    </source>
</evidence>
<evidence type="ECO:0000313" key="1">
    <source>
        <dbReference type="EMBL" id="QIG81542.1"/>
    </source>
</evidence>
<protein>
    <submittedName>
        <fullName evidence="1">Uncharacterized protein</fullName>
    </submittedName>
</protein>
<sequence>MFVDDTLDPLGQAAHLGRRRQLRQRVGNVLEIVAQGFLNLVVDIEIGRRQPGGI</sequence>
<gene>
    <name evidence="1" type="ORF">G5C33_18290</name>
</gene>
<name>A0A6G6Y9C6_9SPHN</name>
<accession>A0A6G6Y9C6</accession>
<dbReference type="AlphaFoldDB" id="A0A6G6Y9C6"/>